<keyword evidence="3 7" id="KW-0732">Signal</keyword>
<gene>
    <name evidence="8" type="ORF">CEUTPL_LOCUS14124</name>
</gene>
<evidence type="ECO:0008006" key="10">
    <source>
        <dbReference type="Google" id="ProtNLM"/>
    </source>
</evidence>
<dbReference type="Proteomes" id="UP001152799">
    <property type="component" value="Chromosome 9"/>
</dbReference>
<accession>A0A9N9MZU1</accession>
<evidence type="ECO:0000256" key="4">
    <source>
        <dbReference type="ARBA" id="ARBA00022989"/>
    </source>
</evidence>
<feature type="signal peptide" evidence="7">
    <location>
        <begin position="1"/>
        <end position="23"/>
    </location>
</feature>
<dbReference type="InterPro" id="IPR018939">
    <property type="entry name" value="Autophagy-rel_prot_27"/>
</dbReference>
<feature type="chain" id="PRO_5040203700" description="Cation-dependent mannose-6-phosphate receptor" evidence="7">
    <location>
        <begin position="24"/>
        <end position="272"/>
    </location>
</feature>
<dbReference type="GO" id="GO:0005802">
    <property type="term" value="C:trans-Golgi network"/>
    <property type="evidence" value="ECO:0007669"/>
    <property type="project" value="TreeGrafter"/>
</dbReference>
<name>A0A9N9MZU1_9CUCU</name>
<evidence type="ECO:0000256" key="3">
    <source>
        <dbReference type="ARBA" id="ARBA00022729"/>
    </source>
</evidence>
<comment type="subcellular location">
    <subcellularLocation>
        <location evidence="1">Membrane</location>
        <topology evidence="1">Single-pass membrane protein</topology>
    </subcellularLocation>
</comment>
<protein>
    <recommendedName>
        <fullName evidence="10">Cation-dependent mannose-6-phosphate receptor</fullName>
    </recommendedName>
</protein>
<dbReference type="EMBL" id="OU892285">
    <property type="protein sequence ID" value="CAG9773738.1"/>
    <property type="molecule type" value="Genomic_DNA"/>
</dbReference>
<dbReference type="Pfam" id="PF09451">
    <property type="entry name" value="ATG27"/>
    <property type="match status" value="1"/>
</dbReference>
<keyword evidence="9" id="KW-1185">Reference proteome</keyword>
<keyword evidence="5 6" id="KW-0472">Membrane</keyword>
<evidence type="ECO:0000256" key="7">
    <source>
        <dbReference type="SAM" id="SignalP"/>
    </source>
</evidence>
<evidence type="ECO:0000313" key="9">
    <source>
        <dbReference type="Proteomes" id="UP001152799"/>
    </source>
</evidence>
<proteinExistence type="predicted"/>
<dbReference type="AlphaFoldDB" id="A0A9N9MZU1"/>
<dbReference type="PANTHER" id="PTHR15071">
    <property type="entry name" value="MANNOSE-6-PHOSPHATE RECEPTOR FAMILY MEMBER"/>
    <property type="match status" value="1"/>
</dbReference>
<reference evidence="8" key="1">
    <citation type="submission" date="2022-01" db="EMBL/GenBank/DDBJ databases">
        <authorList>
            <person name="King R."/>
        </authorList>
    </citation>
    <scope>NUCLEOTIDE SEQUENCE</scope>
</reference>
<evidence type="ECO:0000313" key="8">
    <source>
        <dbReference type="EMBL" id="CAG9773738.1"/>
    </source>
</evidence>
<evidence type="ECO:0000256" key="5">
    <source>
        <dbReference type="ARBA" id="ARBA00023136"/>
    </source>
</evidence>
<evidence type="ECO:0000256" key="6">
    <source>
        <dbReference type="SAM" id="Phobius"/>
    </source>
</evidence>
<evidence type="ECO:0000256" key="1">
    <source>
        <dbReference type="ARBA" id="ARBA00004167"/>
    </source>
</evidence>
<organism evidence="8 9">
    <name type="scientific">Ceutorhynchus assimilis</name>
    <name type="common">cabbage seed weevil</name>
    <dbReference type="NCBI Taxonomy" id="467358"/>
    <lineage>
        <taxon>Eukaryota</taxon>
        <taxon>Metazoa</taxon>
        <taxon>Ecdysozoa</taxon>
        <taxon>Arthropoda</taxon>
        <taxon>Hexapoda</taxon>
        <taxon>Insecta</taxon>
        <taxon>Pterygota</taxon>
        <taxon>Neoptera</taxon>
        <taxon>Endopterygota</taxon>
        <taxon>Coleoptera</taxon>
        <taxon>Polyphaga</taxon>
        <taxon>Cucujiformia</taxon>
        <taxon>Curculionidae</taxon>
        <taxon>Ceutorhynchinae</taxon>
        <taxon>Ceutorhynchus</taxon>
    </lineage>
</organism>
<evidence type="ECO:0000256" key="2">
    <source>
        <dbReference type="ARBA" id="ARBA00022692"/>
    </source>
</evidence>
<dbReference type="GO" id="GO:0000139">
    <property type="term" value="C:Golgi membrane"/>
    <property type="evidence" value="ECO:0007669"/>
    <property type="project" value="UniProtKB-SubCell"/>
</dbReference>
<keyword evidence="4 6" id="KW-1133">Transmembrane helix</keyword>
<dbReference type="PANTHER" id="PTHR15071:SF0">
    <property type="entry name" value="MANNOSE 6-PHOSPHATE RECEPTOR-LIKE PROTEIN 1"/>
    <property type="match status" value="1"/>
</dbReference>
<feature type="transmembrane region" description="Helical" evidence="6">
    <location>
        <begin position="200"/>
        <end position="225"/>
    </location>
</feature>
<dbReference type="OrthoDB" id="29460at2759"/>
<sequence length="272" mass="30341">MAKILYYVLTLVFLLSALKSARADQCIHQDPCSCTVDEYTVISLRELVPDKTLFEDRKGNYSYFFSGCEDKTFKGDNFLMPNVSDITASLIKCTANVTIQNITQIINATSTNKTVTVISYSCDGIGHAKDIKFNLGPTSSDYNIVYNNKTSKNSLPSIRLACDNFNATNLKILNDNTDELVLYSPLVCLQHIAHHEYSSGTIFCIIFFVTAIIYFFGGGLLMYFVRGARGIEVIPNFDFWMSLPGLMKDGLIYVLSGCRPSSTSTAETYDRI</sequence>
<keyword evidence="2 6" id="KW-0812">Transmembrane</keyword>